<dbReference type="GO" id="GO:0016020">
    <property type="term" value="C:membrane"/>
    <property type="evidence" value="ECO:0007669"/>
    <property type="project" value="UniProtKB-SubCell"/>
</dbReference>
<proteinExistence type="predicted"/>
<feature type="region of interest" description="Disordered" evidence="5">
    <location>
        <begin position="274"/>
        <end position="308"/>
    </location>
</feature>
<reference evidence="8 9" key="1">
    <citation type="submission" date="2017-10" db="EMBL/GenBank/DDBJ databases">
        <title>Comparative genomics in systemic dimorphic fungi from Ajellomycetaceae.</title>
        <authorList>
            <person name="Munoz J.F."/>
            <person name="Mcewen J.G."/>
            <person name="Clay O.K."/>
            <person name="Cuomo C.A."/>
        </authorList>
    </citation>
    <scope>NUCLEOTIDE SEQUENCE [LARGE SCALE GENOMIC DNA]</scope>
    <source>
        <strain evidence="8 9">UAMH7299</strain>
    </source>
</reference>
<feature type="domain" description="LicD/FKTN/FKRP nucleotidyltransferase" evidence="7">
    <location>
        <begin position="88"/>
        <end position="194"/>
    </location>
</feature>
<dbReference type="PANTHER" id="PTHR15407:SF28">
    <property type="entry name" value="RIBITOL-5-PHOSPHATE TRANSFERASE FKTN"/>
    <property type="match status" value="1"/>
</dbReference>
<dbReference type="Proteomes" id="UP000224634">
    <property type="component" value="Unassembled WGS sequence"/>
</dbReference>
<evidence type="ECO:0000313" key="9">
    <source>
        <dbReference type="Proteomes" id="UP000224634"/>
    </source>
</evidence>
<dbReference type="OrthoDB" id="444255at2759"/>
<gene>
    <name evidence="8" type="ORF">AJ80_07082</name>
</gene>
<evidence type="ECO:0000256" key="5">
    <source>
        <dbReference type="SAM" id="MobiDB-lite"/>
    </source>
</evidence>
<feature type="compositionally biased region" description="Basic and acidic residues" evidence="5">
    <location>
        <begin position="283"/>
        <end position="308"/>
    </location>
</feature>
<dbReference type="PANTHER" id="PTHR15407">
    <property type="entry name" value="FUKUTIN-RELATED"/>
    <property type="match status" value="1"/>
</dbReference>
<comment type="caution">
    <text evidence="8">The sequence shown here is derived from an EMBL/GenBank/DDBJ whole genome shotgun (WGS) entry which is preliminary data.</text>
</comment>
<feature type="chain" id="PRO_5012880197" description="LicD/FKTN/FKRP nucleotidyltransferase domain-containing protein" evidence="6">
    <location>
        <begin position="23"/>
        <end position="308"/>
    </location>
</feature>
<comment type="subcellular location">
    <subcellularLocation>
        <location evidence="1">Membrane</location>
        <topology evidence="1">Single-pass membrane protein</topology>
    </subcellularLocation>
</comment>
<dbReference type="Pfam" id="PF04991">
    <property type="entry name" value="LicD"/>
    <property type="match status" value="1"/>
</dbReference>
<dbReference type="STRING" id="1447883.A0A2B7XQN9"/>
<dbReference type="InterPro" id="IPR009644">
    <property type="entry name" value="FKTN/MNN4/W02B3.4-1"/>
</dbReference>
<evidence type="ECO:0000256" key="2">
    <source>
        <dbReference type="ARBA" id="ARBA00022692"/>
    </source>
</evidence>
<accession>A0A2B7XQN9</accession>
<keyword evidence="9" id="KW-1185">Reference proteome</keyword>
<evidence type="ECO:0000256" key="1">
    <source>
        <dbReference type="ARBA" id="ARBA00004167"/>
    </source>
</evidence>
<dbReference type="AlphaFoldDB" id="A0A2B7XQN9"/>
<name>A0A2B7XQN9_POLH7</name>
<evidence type="ECO:0000259" key="7">
    <source>
        <dbReference type="Pfam" id="PF04991"/>
    </source>
</evidence>
<keyword evidence="4" id="KW-0472">Membrane</keyword>
<sequence length="308" mass="36696">MRLHWTWALLATILSSLHVVTASPRPATPVERRDDPPMPKETKYFHEPGNDDILGHYDSRYYKRVLGYDERLETLRHMARAYLKFFAENNLETWIAHGSLLGWWWSGNLLPWDWDLDTQVNTKTLFRLGDEFNQTTHEYSPEDKSAKRTYLLDINRFSRFRQRGEAKNIIDARWIDMANGLYIDITGVSELDPDKEPGMLSCKNFHKYKVSDLYPMRMSTYEGVPAKIPYRYLDILVKEYGNKSLVTIEHEGHDWDEQQKAWVPDEQKVAEIARKKEERRKKKAEEKQRKEEEKRRKEEEEKKKKEGK</sequence>
<dbReference type="InterPro" id="IPR007074">
    <property type="entry name" value="LicD/FKTN/FKRP_NTP_transf"/>
</dbReference>
<protein>
    <recommendedName>
        <fullName evidence="7">LicD/FKTN/FKRP nucleotidyltransferase domain-containing protein</fullName>
    </recommendedName>
</protein>
<organism evidence="8 9">
    <name type="scientific">Polytolypa hystricis (strain UAMH7299)</name>
    <dbReference type="NCBI Taxonomy" id="1447883"/>
    <lineage>
        <taxon>Eukaryota</taxon>
        <taxon>Fungi</taxon>
        <taxon>Dikarya</taxon>
        <taxon>Ascomycota</taxon>
        <taxon>Pezizomycotina</taxon>
        <taxon>Eurotiomycetes</taxon>
        <taxon>Eurotiomycetidae</taxon>
        <taxon>Onygenales</taxon>
        <taxon>Onygenales incertae sedis</taxon>
        <taxon>Polytolypa</taxon>
    </lineage>
</organism>
<evidence type="ECO:0000256" key="4">
    <source>
        <dbReference type="ARBA" id="ARBA00023136"/>
    </source>
</evidence>
<dbReference type="EMBL" id="PDNA01000131">
    <property type="protein sequence ID" value="PGH11516.1"/>
    <property type="molecule type" value="Genomic_DNA"/>
</dbReference>
<keyword evidence="3" id="KW-1133">Transmembrane helix</keyword>
<keyword evidence="2" id="KW-0812">Transmembrane</keyword>
<keyword evidence="6" id="KW-0732">Signal</keyword>
<evidence type="ECO:0000313" key="8">
    <source>
        <dbReference type="EMBL" id="PGH11516.1"/>
    </source>
</evidence>
<evidence type="ECO:0000256" key="6">
    <source>
        <dbReference type="SAM" id="SignalP"/>
    </source>
</evidence>
<dbReference type="GO" id="GO:0009100">
    <property type="term" value="P:glycoprotein metabolic process"/>
    <property type="evidence" value="ECO:0007669"/>
    <property type="project" value="UniProtKB-ARBA"/>
</dbReference>
<feature type="signal peptide" evidence="6">
    <location>
        <begin position="1"/>
        <end position="22"/>
    </location>
</feature>
<evidence type="ECO:0000256" key="3">
    <source>
        <dbReference type="ARBA" id="ARBA00022989"/>
    </source>
</evidence>